<gene>
    <name evidence="2" type="primary">A02p018130.1_BraROA</name>
    <name evidence="2" type="ORF">IGI04_005744</name>
</gene>
<keyword evidence="3" id="KW-1185">Reference proteome</keyword>
<evidence type="ECO:0008006" key="4">
    <source>
        <dbReference type="Google" id="ProtNLM"/>
    </source>
</evidence>
<evidence type="ECO:0000256" key="1">
    <source>
        <dbReference type="SAM" id="MobiDB-lite"/>
    </source>
</evidence>
<evidence type="ECO:0000313" key="2">
    <source>
        <dbReference type="EMBL" id="KAG5409425.1"/>
    </source>
</evidence>
<feature type="compositionally biased region" description="Polar residues" evidence="1">
    <location>
        <begin position="92"/>
        <end position="109"/>
    </location>
</feature>
<proteinExistence type="predicted"/>
<name>A0ABQ7NEX1_BRACM</name>
<dbReference type="Proteomes" id="UP000823674">
    <property type="component" value="Chromosome A02"/>
</dbReference>
<dbReference type="EMBL" id="JADBGQ010000002">
    <property type="protein sequence ID" value="KAG5409425.1"/>
    <property type="molecule type" value="Genomic_DNA"/>
</dbReference>
<evidence type="ECO:0000313" key="3">
    <source>
        <dbReference type="Proteomes" id="UP000823674"/>
    </source>
</evidence>
<accession>A0ABQ7NEX1</accession>
<protein>
    <recommendedName>
        <fullName evidence="4">TPX2 central domain-containing protein</fullName>
    </recommendedName>
</protein>
<comment type="caution">
    <text evidence="2">The sequence shown here is derived from an EMBL/GenBank/DDBJ whole genome shotgun (WGS) entry which is preliminary data.</text>
</comment>
<feature type="region of interest" description="Disordered" evidence="1">
    <location>
        <begin position="50"/>
        <end position="123"/>
    </location>
</feature>
<feature type="compositionally biased region" description="Basic and acidic residues" evidence="1">
    <location>
        <begin position="60"/>
        <end position="72"/>
    </location>
</feature>
<reference evidence="2 3" key="1">
    <citation type="submission" date="2021-03" db="EMBL/GenBank/DDBJ databases">
        <authorList>
            <person name="King G.J."/>
            <person name="Bancroft I."/>
            <person name="Baten A."/>
            <person name="Bloomfield J."/>
            <person name="Borpatragohain P."/>
            <person name="He Z."/>
            <person name="Irish N."/>
            <person name="Irwin J."/>
            <person name="Liu K."/>
            <person name="Mauleon R.P."/>
            <person name="Moore J."/>
            <person name="Morris R."/>
            <person name="Ostergaard L."/>
            <person name="Wang B."/>
            <person name="Wells R."/>
        </authorList>
    </citation>
    <scope>NUCLEOTIDE SEQUENCE [LARGE SCALE GENOMIC DNA]</scope>
    <source>
        <strain evidence="2">R-o-18</strain>
        <tissue evidence="2">Leaf</tissue>
    </source>
</reference>
<sequence>MVGIRIMILTREEHVSQGRSILSKPSLEGTCRKIRSPPLFPDMQDAVDTENGIHRKTHRKQDAEIVGKRRDPNTVLKPVKPTTDPRFKKIYQPSTIDPRTTNMESQIESRLSKERAKPKITNR</sequence>
<organism evidence="2 3">
    <name type="scientific">Brassica rapa subsp. trilocularis</name>
    <dbReference type="NCBI Taxonomy" id="1813537"/>
    <lineage>
        <taxon>Eukaryota</taxon>
        <taxon>Viridiplantae</taxon>
        <taxon>Streptophyta</taxon>
        <taxon>Embryophyta</taxon>
        <taxon>Tracheophyta</taxon>
        <taxon>Spermatophyta</taxon>
        <taxon>Magnoliopsida</taxon>
        <taxon>eudicotyledons</taxon>
        <taxon>Gunneridae</taxon>
        <taxon>Pentapetalae</taxon>
        <taxon>rosids</taxon>
        <taxon>malvids</taxon>
        <taxon>Brassicales</taxon>
        <taxon>Brassicaceae</taxon>
        <taxon>Brassiceae</taxon>
        <taxon>Brassica</taxon>
    </lineage>
</organism>